<accession>A0A392VLD3</accession>
<protein>
    <submittedName>
        <fullName evidence="1">Uncharacterized protein</fullName>
    </submittedName>
</protein>
<reference evidence="1 2" key="1">
    <citation type="journal article" date="2018" name="Front. Plant Sci.">
        <title>Red Clover (Trifolium pratense) and Zigzag Clover (T. medium) - A Picture of Genomic Similarities and Differences.</title>
        <authorList>
            <person name="Dluhosova J."/>
            <person name="Istvanek J."/>
            <person name="Nedelnik J."/>
            <person name="Repkova J."/>
        </authorList>
    </citation>
    <scope>NUCLEOTIDE SEQUENCE [LARGE SCALE GENOMIC DNA]</scope>
    <source>
        <strain evidence="2">cv. 10/8</strain>
        <tissue evidence="1">Leaf</tissue>
    </source>
</reference>
<dbReference type="EMBL" id="LXQA011187985">
    <property type="protein sequence ID" value="MCI88242.1"/>
    <property type="molecule type" value="Genomic_DNA"/>
</dbReference>
<keyword evidence="2" id="KW-1185">Reference proteome</keyword>
<name>A0A392VLD3_9FABA</name>
<dbReference type="AlphaFoldDB" id="A0A392VLD3"/>
<evidence type="ECO:0000313" key="1">
    <source>
        <dbReference type="EMBL" id="MCI88242.1"/>
    </source>
</evidence>
<comment type="caution">
    <text evidence="1">The sequence shown here is derived from an EMBL/GenBank/DDBJ whole genome shotgun (WGS) entry which is preliminary data.</text>
</comment>
<dbReference type="Proteomes" id="UP000265520">
    <property type="component" value="Unassembled WGS sequence"/>
</dbReference>
<evidence type="ECO:0000313" key="2">
    <source>
        <dbReference type="Proteomes" id="UP000265520"/>
    </source>
</evidence>
<feature type="non-terminal residue" evidence="1">
    <location>
        <position position="48"/>
    </location>
</feature>
<organism evidence="1 2">
    <name type="scientific">Trifolium medium</name>
    <dbReference type="NCBI Taxonomy" id="97028"/>
    <lineage>
        <taxon>Eukaryota</taxon>
        <taxon>Viridiplantae</taxon>
        <taxon>Streptophyta</taxon>
        <taxon>Embryophyta</taxon>
        <taxon>Tracheophyta</taxon>
        <taxon>Spermatophyta</taxon>
        <taxon>Magnoliopsida</taxon>
        <taxon>eudicotyledons</taxon>
        <taxon>Gunneridae</taxon>
        <taxon>Pentapetalae</taxon>
        <taxon>rosids</taxon>
        <taxon>fabids</taxon>
        <taxon>Fabales</taxon>
        <taxon>Fabaceae</taxon>
        <taxon>Papilionoideae</taxon>
        <taxon>50 kb inversion clade</taxon>
        <taxon>NPAAA clade</taxon>
        <taxon>Hologalegina</taxon>
        <taxon>IRL clade</taxon>
        <taxon>Trifolieae</taxon>
        <taxon>Trifolium</taxon>
    </lineage>
</organism>
<proteinExistence type="predicted"/>
<sequence length="48" mass="5332">MIFYLWRNAREHVAQRAAGAGTTRSVTLFFCLSSGVGATCELELRNAR</sequence>